<dbReference type="Gene3D" id="1.25.40.10">
    <property type="entry name" value="Tetratricopeptide repeat domain"/>
    <property type="match status" value="1"/>
</dbReference>
<dbReference type="GO" id="GO:0051879">
    <property type="term" value="F:Hsp90 protein binding"/>
    <property type="evidence" value="ECO:0007669"/>
    <property type="project" value="TreeGrafter"/>
</dbReference>
<dbReference type="PANTHER" id="PTHR22904">
    <property type="entry name" value="TPR REPEAT CONTAINING PROTEIN"/>
    <property type="match status" value="1"/>
</dbReference>
<dbReference type="SUPFAM" id="SSF48452">
    <property type="entry name" value="TPR-like"/>
    <property type="match status" value="1"/>
</dbReference>
<comment type="caution">
    <text evidence="3">The sequence shown here is derived from an EMBL/GenBank/DDBJ whole genome shotgun (WGS) entry which is preliminary data.</text>
</comment>
<gene>
    <name evidence="3" type="ORF">PGLA1383_LOCUS41716</name>
</gene>
<dbReference type="InterPro" id="IPR011990">
    <property type="entry name" value="TPR-like_helical_dom_sf"/>
</dbReference>
<dbReference type="PANTHER" id="PTHR22904:SF523">
    <property type="entry name" value="STRESS-INDUCED-PHOSPHOPROTEIN 1"/>
    <property type="match status" value="1"/>
</dbReference>
<proteinExistence type="predicted"/>
<evidence type="ECO:0000313" key="4">
    <source>
        <dbReference type="Proteomes" id="UP000654075"/>
    </source>
</evidence>
<dbReference type="OMA" id="CMAGEED"/>
<dbReference type="SMART" id="SM00028">
    <property type="entry name" value="TPR"/>
    <property type="match status" value="3"/>
</dbReference>
<evidence type="ECO:0000313" key="3">
    <source>
        <dbReference type="EMBL" id="CAE8624609.1"/>
    </source>
</evidence>
<dbReference type="InterPro" id="IPR019734">
    <property type="entry name" value="TPR_rpt"/>
</dbReference>
<dbReference type="OrthoDB" id="245563at2759"/>
<protein>
    <submittedName>
        <fullName evidence="3">Uncharacterized protein</fullName>
    </submittedName>
</protein>
<sequence length="390" mass="43317">MAGDDIDIMSIPSQQRSALLAECMAGEEDPVRKEAYLNFKKQMDSMKEEHEGGPSEVDKLKGQGNHFFSFGCYSQATTLYTMGLDMEPKNTVLLNNRAMSYLKQDMPEEALADADISIALDSTVENIKAFWRRAQALLEMARDDEAERAANAGLALQANNGHLNRVRKKAREASSLRMLCGCEWVGKLDNGVEKRMSFTKDGVMLMTVIGHELKAKFDLSVECTPKTMVVKMGKDGMEGGGPPPPPMPYIYEFHDDGKELWICHPVGSPDLPTKFEGPGFSRLRKEEVTNSSDLIAASEPLDVRTALYMQEWNKVMPPTAAQLPEQPSDEQISKEVLIMEQVTQLKRRFGLDVHARAMELAKAPGAAASSELRDLAQGLRERLLSRKATC</sequence>
<name>A0A813GH84_POLGL</name>
<keyword evidence="2" id="KW-0802">TPR repeat</keyword>
<dbReference type="AlphaFoldDB" id="A0A813GH84"/>
<organism evidence="3 4">
    <name type="scientific">Polarella glacialis</name>
    <name type="common">Dinoflagellate</name>
    <dbReference type="NCBI Taxonomy" id="89957"/>
    <lineage>
        <taxon>Eukaryota</taxon>
        <taxon>Sar</taxon>
        <taxon>Alveolata</taxon>
        <taxon>Dinophyceae</taxon>
        <taxon>Suessiales</taxon>
        <taxon>Suessiaceae</taxon>
        <taxon>Polarella</taxon>
    </lineage>
</organism>
<dbReference type="Proteomes" id="UP000654075">
    <property type="component" value="Unassembled WGS sequence"/>
</dbReference>
<reference evidence="3" key="1">
    <citation type="submission" date="2021-02" db="EMBL/GenBank/DDBJ databases">
        <authorList>
            <person name="Dougan E. K."/>
            <person name="Rhodes N."/>
            <person name="Thang M."/>
            <person name="Chan C."/>
        </authorList>
    </citation>
    <scope>NUCLEOTIDE SEQUENCE</scope>
</reference>
<evidence type="ECO:0000256" key="2">
    <source>
        <dbReference type="ARBA" id="ARBA00022803"/>
    </source>
</evidence>
<dbReference type="EMBL" id="CAJNNV010028437">
    <property type="protein sequence ID" value="CAE8624609.1"/>
    <property type="molecule type" value="Genomic_DNA"/>
</dbReference>
<evidence type="ECO:0000256" key="1">
    <source>
        <dbReference type="ARBA" id="ARBA00022737"/>
    </source>
</evidence>
<accession>A0A813GH84</accession>
<keyword evidence="4" id="KW-1185">Reference proteome</keyword>
<keyword evidence="1" id="KW-0677">Repeat</keyword>